<dbReference type="SMART" id="SM00338">
    <property type="entry name" value="BRLZ"/>
    <property type="match status" value="1"/>
</dbReference>
<dbReference type="InterPro" id="IPR004827">
    <property type="entry name" value="bZIP"/>
</dbReference>
<evidence type="ECO:0000313" key="10">
    <source>
        <dbReference type="EMBL" id="KAL5108956.1"/>
    </source>
</evidence>
<evidence type="ECO:0000256" key="1">
    <source>
        <dbReference type="ARBA" id="ARBA00004167"/>
    </source>
</evidence>
<evidence type="ECO:0000256" key="6">
    <source>
        <dbReference type="ARBA" id="ARBA00023242"/>
    </source>
</evidence>
<dbReference type="EMBL" id="JAKROA010000003">
    <property type="protein sequence ID" value="KAL5108956.1"/>
    <property type="molecule type" value="Genomic_DNA"/>
</dbReference>
<dbReference type="Proteomes" id="UP001651158">
    <property type="component" value="Unassembled WGS sequence"/>
</dbReference>
<comment type="similarity">
    <text evidence="2">Belongs to the bZIP family. ATF subfamily.</text>
</comment>
<dbReference type="CDD" id="cd14700">
    <property type="entry name" value="bZIP_ATF6"/>
    <property type="match status" value="1"/>
</dbReference>
<evidence type="ECO:0000256" key="4">
    <source>
        <dbReference type="ARBA" id="ARBA00023125"/>
    </source>
</evidence>
<proteinExistence type="inferred from homology"/>
<sequence>MFSGVDFLDNSPSVFDDLADVVDNADFNLDLGPQDVFEDPNLDLCLFGMPDGVPLEPAVDTSDSDSGISNHGDKIQPLLCDIGQGISNSPGLVSSTIAQLPPVTGIDGITDVEGSVCKPLSPQLKRSRPSESLITGFRDPAAPSTPTSLTRTFPHGTPLAKPELSTIRQISASNHALPKIPRILSRGQNNTGRIAVPLTRGGCGLQPGGFTATAPREQEHHGALVPAVVSLPVIDEFTFSNSFQVISPSTESESFEKLVKKQERMIKNRQAACLSRLRKKEYLERLEHRLNQLRQENAHLRQENNEWRNRYDHLERCLGDLQAEFASLRRSSETGVEGVGQLLIASPSPPPPVCSSSSSSPPQYRSSPPFQRPLLVSTTAPQISVVSKAPLLRKQNAERIVLQKSGRGSGSLGSNRVIGGVGLPRGVRKKVTTSLFAVICILLMNFSITPLGQLGGTLTTTFSGPKNVGIMSSTDYEDVLMKAPLGGRTLFSASSVQAVAETVQSSKNRTGASNSAGSGIRSAIDTAFNETGIERCLPSSLLDPQGELVWILFDEADEIIDWPLSERRKRLAHHRHGQTVAEPSLKWRMARSNRFGRVQRRRLRKAYLVRSSQGMSGTDWSEEDLPDSLYLFGQSTPSNLTIFLRNEPLEPHLPFEEVNATDKSLRLCKLQVQISSLKDLRRRRKV</sequence>
<accession>A0ABR4QHC2</accession>
<evidence type="ECO:0000256" key="8">
    <source>
        <dbReference type="SAM" id="MobiDB-lite"/>
    </source>
</evidence>
<evidence type="ECO:0000313" key="11">
    <source>
        <dbReference type="Proteomes" id="UP001651158"/>
    </source>
</evidence>
<dbReference type="SUPFAM" id="SSF57959">
    <property type="entry name" value="Leucine zipper domain"/>
    <property type="match status" value="1"/>
</dbReference>
<gene>
    <name evidence="10" type="ORF">TcWFU_005381</name>
</gene>
<dbReference type="PANTHER" id="PTHR46164:SF3">
    <property type="entry name" value="ATF6, ISOFORM C"/>
    <property type="match status" value="1"/>
</dbReference>
<evidence type="ECO:0000256" key="2">
    <source>
        <dbReference type="ARBA" id="ARBA00009050"/>
    </source>
</evidence>
<feature type="region of interest" description="Disordered" evidence="8">
    <location>
        <begin position="120"/>
        <end position="155"/>
    </location>
</feature>
<evidence type="ECO:0000256" key="5">
    <source>
        <dbReference type="ARBA" id="ARBA00023163"/>
    </source>
</evidence>
<keyword evidence="3" id="KW-0805">Transcription regulation</keyword>
<name>A0ABR4QHC2_9CEST</name>
<feature type="compositionally biased region" description="Low complexity" evidence="8">
    <location>
        <begin position="354"/>
        <end position="369"/>
    </location>
</feature>
<evidence type="ECO:0000256" key="7">
    <source>
        <dbReference type="SAM" id="Coils"/>
    </source>
</evidence>
<protein>
    <submittedName>
        <fullName evidence="10">Cyclic AMP-dependent transcription factor ATF-6 beta</fullName>
    </submittedName>
</protein>
<keyword evidence="6" id="KW-0539">Nucleus</keyword>
<keyword evidence="5" id="KW-0804">Transcription</keyword>
<comment type="subcellular location">
    <subcellularLocation>
        <location evidence="1">Membrane</location>
        <topology evidence="1">Single-pass membrane protein</topology>
    </subcellularLocation>
</comment>
<keyword evidence="4" id="KW-0238">DNA-binding</keyword>
<evidence type="ECO:0000259" key="9">
    <source>
        <dbReference type="PROSITE" id="PS50217"/>
    </source>
</evidence>
<reference evidence="10 11" key="1">
    <citation type="journal article" date="2022" name="Front. Cell. Infect. Microbiol.">
        <title>The Genomes of Two Strains of Taenia crassiceps the Animal Model for the Study of Human Cysticercosis.</title>
        <authorList>
            <person name="Bobes R.J."/>
            <person name="Estrada K."/>
            <person name="Rios-Valencia D.G."/>
            <person name="Calderon-Gallegos A."/>
            <person name="de la Torre P."/>
            <person name="Carrero J.C."/>
            <person name="Sanchez-Flores A."/>
            <person name="Laclette J.P."/>
        </authorList>
    </citation>
    <scope>NUCLEOTIDE SEQUENCE [LARGE SCALE GENOMIC DNA]</scope>
    <source>
        <strain evidence="10">WFUcys</strain>
    </source>
</reference>
<dbReference type="PROSITE" id="PS50217">
    <property type="entry name" value="BZIP"/>
    <property type="match status" value="1"/>
</dbReference>
<keyword evidence="11" id="KW-1185">Reference proteome</keyword>
<dbReference type="InterPro" id="IPR051882">
    <property type="entry name" value="ATF_bZIP_TF"/>
</dbReference>
<comment type="caution">
    <text evidence="10">The sequence shown here is derived from an EMBL/GenBank/DDBJ whole genome shotgun (WGS) entry which is preliminary data.</text>
</comment>
<feature type="domain" description="BZIP" evidence="9">
    <location>
        <begin position="258"/>
        <end position="321"/>
    </location>
</feature>
<dbReference type="Gene3D" id="1.20.5.170">
    <property type="match status" value="1"/>
</dbReference>
<keyword evidence="7" id="KW-0175">Coiled coil</keyword>
<evidence type="ECO:0000256" key="3">
    <source>
        <dbReference type="ARBA" id="ARBA00023015"/>
    </source>
</evidence>
<feature type="region of interest" description="Disordered" evidence="8">
    <location>
        <begin position="345"/>
        <end position="370"/>
    </location>
</feature>
<organism evidence="10 11">
    <name type="scientific">Taenia crassiceps</name>
    <dbReference type="NCBI Taxonomy" id="6207"/>
    <lineage>
        <taxon>Eukaryota</taxon>
        <taxon>Metazoa</taxon>
        <taxon>Spiralia</taxon>
        <taxon>Lophotrochozoa</taxon>
        <taxon>Platyhelminthes</taxon>
        <taxon>Cestoda</taxon>
        <taxon>Eucestoda</taxon>
        <taxon>Cyclophyllidea</taxon>
        <taxon>Taeniidae</taxon>
        <taxon>Taenia</taxon>
    </lineage>
</organism>
<dbReference type="Pfam" id="PF00170">
    <property type="entry name" value="bZIP_1"/>
    <property type="match status" value="1"/>
</dbReference>
<feature type="coiled-coil region" evidence="7">
    <location>
        <begin position="276"/>
        <end position="324"/>
    </location>
</feature>
<dbReference type="PANTHER" id="PTHR46164">
    <property type="entry name" value="ATF6, ISOFORM C"/>
    <property type="match status" value="1"/>
</dbReference>
<dbReference type="InterPro" id="IPR046347">
    <property type="entry name" value="bZIP_sf"/>
</dbReference>